<keyword evidence="1" id="KW-1133">Transmembrane helix</keyword>
<evidence type="ECO:0008006" key="4">
    <source>
        <dbReference type="Google" id="ProtNLM"/>
    </source>
</evidence>
<organism evidence="2 3">
    <name type="scientific">Penstemon smallii</name>
    <dbReference type="NCBI Taxonomy" id="265156"/>
    <lineage>
        <taxon>Eukaryota</taxon>
        <taxon>Viridiplantae</taxon>
        <taxon>Streptophyta</taxon>
        <taxon>Embryophyta</taxon>
        <taxon>Tracheophyta</taxon>
        <taxon>Spermatophyta</taxon>
        <taxon>Magnoliopsida</taxon>
        <taxon>eudicotyledons</taxon>
        <taxon>Gunneridae</taxon>
        <taxon>Pentapetalae</taxon>
        <taxon>asterids</taxon>
        <taxon>lamiids</taxon>
        <taxon>Lamiales</taxon>
        <taxon>Plantaginaceae</taxon>
        <taxon>Cheloneae</taxon>
        <taxon>Penstemon</taxon>
    </lineage>
</organism>
<dbReference type="EMBL" id="JBJXBP010000006">
    <property type="protein sequence ID" value="KAL3825589.1"/>
    <property type="molecule type" value="Genomic_DNA"/>
</dbReference>
<keyword evidence="1" id="KW-0812">Transmembrane</keyword>
<proteinExistence type="predicted"/>
<gene>
    <name evidence="2" type="ORF">ACJIZ3_021618</name>
</gene>
<reference evidence="2 3" key="1">
    <citation type="submission" date="2024-12" db="EMBL/GenBank/DDBJ databases">
        <title>The unique morphological basis and parallel evolutionary history of personate flowers in Penstemon.</title>
        <authorList>
            <person name="Depatie T.H."/>
            <person name="Wessinger C.A."/>
        </authorList>
    </citation>
    <scope>NUCLEOTIDE SEQUENCE [LARGE SCALE GENOMIC DNA]</scope>
    <source>
        <strain evidence="2">WTNN_2</strain>
        <tissue evidence="2">Leaf</tissue>
    </source>
</reference>
<evidence type="ECO:0000256" key="1">
    <source>
        <dbReference type="SAM" id="Phobius"/>
    </source>
</evidence>
<keyword evidence="3" id="KW-1185">Reference proteome</keyword>
<protein>
    <recommendedName>
        <fullName evidence="4">Ribosomal protein S14</fullName>
    </recommendedName>
</protein>
<name>A0ABD3SLZ1_9LAMI</name>
<sequence>MTNKNQTRKTFDVLMISKTKFQLSYGKVYCKLCDYSITQDLRKKFQRSIHPPSRPHLTTWDQQRALSVLKNYRKKYNVQACLISILKNNMDRVIFKIIKLLVLYCCKTCFYFSGSFLVNVELRQI</sequence>
<dbReference type="AlphaFoldDB" id="A0ABD3SLZ1"/>
<dbReference type="Proteomes" id="UP001634393">
    <property type="component" value="Unassembled WGS sequence"/>
</dbReference>
<evidence type="ECO:0000313" key="3">
    <source>
        <dbReference type="Proteomes" id="UP001634393"/>
    </source>
</evidence>
<comment type="caution">
    <text evidence="2">The sequence shown here is derived from an EMBL/GenBank/DDBJ whole genome shotgun (WGS) entry which is preliminary data.</text>
</comment>
<accession>A0ABD3SLZ1</accession>
<feature type="transmembrane region" description="Helical" evidence="1">
    <location>
        <begin position="97"/>
        <end position="118"/>
    </location>
</feature>
<evidence type="ECO:0000313" key="2">
    <source>
        <dbReference type="EMBL" id="KAL3825589.1"/>
    </source>
</evidence>
<keyword evidence="1" id="KW-0472">Membrane</keyword>